<dbReference type="Pfam" id="PF17127">
    <property type="entry name" value="DUF5106"/>
    <property type="match status" value="1"/>
</dbReference>
<dbReference type="Gene3D" id="3.40.30.10">
    <property type="entry name" value="Glutaredoxin"/>
    <property type="match status" value="1"/>
</dbReference>
<dbReference type="eggNOG" id="COG0526">
    <property type="taxonomic scope" value="Bacteria"/>
</dbReference>
<organism evidence="3 4">
    <name type="scientific">Elizabethkingia meningoseptica</name>
    <name type="common">Chryseobacterium meningosepticum</name>
    <dbReference type="NCBI Taxonomy" id="238"/>
    <lineage>
        <taxon>Bacteria</taxon>
        <taxon>Pseudomonadati</taxon>
        <taxon>Bacteroidota</taxon>
        <taxon>Flavobacteriia</taxon>
        <taxon>Flavobacteriales</taxon>
        <taxon>Weeksellaceae</taxon>
        <taxon>Elizabethkingia</taxon>
    </lineage>
</organism>
<dbReference type="InterPro" id="IPR033395">
    <property type="entry name" value="DUF5106"/>
</dbReference>
<dbReference type="SUPFAM" id="SSF52833">
    <property type="entry name" value="Thioredoxin-like"/>
    <property type="match status" value="1"/>
</dbReference>
<sequence length="299" mass="34342">MRLGPNCSSVFYFSLLLFFSCAKQKDKPDLNNQEIKENIVDQSAKTQDRSINNYWDNYNFSDTEAIKNRAVSEQALVDFIALFPNADKEQVSKSIKAMLEKASVNREVFDFFKDQYEKYLYNANSPLRNDVYYVPVLEYLVSTPHLNDTEKIRYKMLLELVDKNMPGSVATNFEFVDVSGTNQSLHKVKGLNKLLIFYDPECSHCAQTIQEMKQDSRISTLVDNGKLQVIAICPVGELNVWQAYQKNIPNKWINGFDKKGDVTRKGLYDIKAFPTIFLIDGNNKVVLKDVDLVKVLNKL</sequence>
<dbReference type="STRING" id="238.BBD35_08480"/>
<dbReference type="InterPro" id="IPR036249">
    <property type="entry name" value="Thioredoxin-like_sf"/>
</dbReference>
<evidence type="ECO:0000259" key="2">
    <source>
        <dbReference type="Pfam" id="PF17127"/>
    </source>
</evidence>
<keyword evidence="4" id="KW-1185">Reference proteome</keyword>
<name>A0A1T3IKQ9_ELIME</name>
<dbReference type="EMBL" id="MPOG01000016">
    <property type="protein sequence ID" value="OOH93781.1"/>
    <property type="molecule type" value="Genomic_DNA"/>
</dbReference>
<protein>
    <submittedName>
        <fullName evidence="3">DUF5106 domain-containing protein</fullName>
    </submittedName>
</protein>
<dbReference type="AlphaFoldDB" id="A0A1T3IKQ9"/>
<feature type="domain" description="DUF5106" evidence="2">
    <location>
        <begin position="52"/>
        <end position="164"/>
    </location>
</feature>
<reference evidence="3 4" key="1">
    <citation type="submission" date="2016-11" db="EMBL/GenBank/DDBJ databases">
        <title>Genome sequence and comparative genomic analysis of clinical strain Elizabethkingia meningoseptica 61421 PRCM.</title>
        <authorList>
            <person name="Wang M."/>
            <person name="Hu S."/>
            <person name="Cao L."/>
            <person name="Jiang T."/>
            <person name="Zhou Y."/>
            <person name="Ming D."/>
        </authorList>
    </citation>
    <scope>NUCLEOTIDE SEQUENCE [LARGE SCALE GENOMIC DNA]</scope>
    <source>
        <strain evidence="3 4">61421 PRCM</strain>
    </source>
</reference>
<feature type="domain" description="Thioredoxin-like fold" evidence="1">
    <location>
        <begin position="190"/>
        <end position="286"/>
    </location>
</feature>
<accession>A0A1T3IKQ9</accession>
<comment type="caution">
    <text evidence="3">The sequence shown here is derived from an EMBL/GenBank/DDBJ whole genome shotgun (WGS) entry which is preliminary data.</text>
</comment>
<evidence type="ECO:0000313" key="3">
    <source>
        <dbReference type="EMBL" id="OOH93781.1"/>
    </source>
</evidence>
<dbReference type="Pfam" id="PF13098">
    <property type="entry name" value="Thioredoxin_2"/>
    <property type="match status" value="1"/>
</dbReference>
<evidence type="ECO:0000313" key="4">
    <source>
        <dbReference type="Proteomes" id="UP000188947"/>
    </source>
</evidence>
<dbReference type="Proteomes" id="UP000188947">
    <property type="component" value="Unassembled WGS sequence"/>
</dbReference>
<dbReference type="PROSITE" id="PS51257">
    <property type="entry name" value="PROKAR_LIPOPROTEIN"/>
    <property type="match status" value="1"/>
</dbReference>
<dbReference type="InterPro" id="IPR012336">
    <property type="entry name" value="Thioredoxin-like_fold"/>
</dbReference>
<dbReference type="RefSeq" id="WP_070904223.1">
    <property type="nucleotide sequence ID" value="NZ_CP016378.1"/>
</dbReference>
<proteinExistence type="predicted"/>
<evidence type="ECO:0000259" key="1">
    <source>
        <dbReference type="Pfam" id="PF13098"/>
    </source>
</evidence>
<dbReference type="OrthoDB" id="6399635at2"/>
<gene>
    <name evidence="3" type="ORF">BMF97_15260</name>
</gene>